<dbReference type="Proteomes" id="UP000291116">
    <property type="component" value="Unassembled WGS sequence"/>
</dbReference>
<organism evidence="4 5">
    <name type="scientific">Pseudo-nitzschia multistriata</name>
    <dbReference type="NCBI Taxonomy" id="183589"/>
    <lineage>
        <taxon>Eukaryota</taxon>
        <taxon>Sar</taxon>
        <taxon>Stramenopiles</taxon>
        <taxon>Ochrophyta</taxon>
        <taxon>Bacillariophyta</taxon>
        <taxon>Bacillariophyceae</taxon>
        <taxon>Bacillariophycidae</taxon>
        <taxon>Bacillariales</taxon>
        <taxon>Bacillariaceae</taxon>
        <taxon>Pseudo-nitzschia</taxon>
    </lineage>
</organism>
<dbReference type="CDD" id="cd00519">
    <property type="entry name" value="Lipase_3"/>
    <property type="match status" value="1"/>
</dbReference>
<evidence type="ECO:0000313" key="4">
    <source>
        <dbReference type="EMBL" id="VEU44824.1"/>
    </source>
</evidence>
<feature type="signal peptide" evidence="2">
    <location>
        <begin position="1"/>
        <end position="16"/>
    </location>
</feature>
<evidence type="ECO:0000256" key="2">
    <source>
        <dbReference type="SAM" id="SignalP"/>
    </source>
</evidence>
<keyword evidence="5" id="KW-1185">Reference proteome</keyword>
<dbReference type="InterPro" id="IPR029058">
    <property type="entry name" value="AB_hydrolase_fold"/>
</dbReference>
<gene>
    <name evidence="4" type="ORF">PSNMU_V1.4_AUG-EV-PASAV3_0119590</name>
</gene>
<evidence type="ECO:0000259" key="3">
    <source>
        <dbReference type="Pfam" id="PF01764"/>
    </source>
</evidence>
<name>A0A448ZS49_9STRA</name>
<dbReference type="Pfam" id="PF01764">
    <property type="entry name" value="Lipase_3"/>
    <property type="match status" value="1"/>
</dbReference>
<feature type="region of interest" description="Disordered" evidence="1">
    <location>
        <begin position="24"/>
        <end position="61"/>
    </location>
</feature>
<dbReference type="OrthoDB" id="45753at2759"/>
<dbReference type="SUPFAM" id="SSF53474">
    <property type="entry name" value="alpha/beta-Hydrolases"/>
    <property type="match status" value="1"/>
</dbReference>
<dbReference type="AlphaFoldDB" id="A0A448ZS49"/>
<feature type="domain" description="Fungal lipase-type" evidence="3">
    <location>
        <begin position="353"/>
        <end position="478"/>
    </location>
</feature>
<dbReference type="PANTHER" id="PTHR46023">
    <property type="entry name" value="LIPASE CLASS 3 PROTEIN-LIKE"/>
    <property type="match status" value="1"/>
</dbReference>
<dbReference type="GO" id="GO:0006629">
    <property type="term" value="P:lipid metabolic process"/>
    <property type="evidence" value="ECO:0007669"/>
    <property type="project" value="InterPro"/>
</dbReference>
<accession>A0A448ZS49</accession>
<dbReference type="InterPro" id="IPR002921">
    <property type="entry name" value="Fungal_lipase-type"/>
</dbReference>
<reference evidence="4 5" key="1">
    <citation type="submission" date="2019-01" db="EMBL/GenBank/DDBJ databases">
        <authorList>
            <person name="Ferrante I. M."/>
        </authorList>
    </citation>
    <scope>NUCLEOTIDE SEQUENCE [LARGE SCALE GENOMIC DNA]</scope>
    <source>
        <strain evidence="4 5">B856</strain>
    </source>
</reference>
<keyword evidence="2" id="KW-0732">Signal</keyword>
<feature type="chain" id="PRO_5019116112" description="Fungal lipase-type domain-containing protein" evidence="2">
    <location>
        <begin position="17"/>
        <end position="639"/>
    </location>
</feature>
<protein>
    <recommendedName>
        <fullName evidence="3">Fungal lipase-type domain-containing protein</fullName>
    </recommendedName>
</protein>
<evidence type="ECO:0000256" key="1">
    <source>
        <dbReference type="SAM" id="MobiDB-lite"/>
    </source>
</evidence>
<proteinExistence type="predicted"/>
<dbReference type="Gene3D" id="3.40.50.1820">
    <property type="entry name" value="alpha/beta hydrolase"/>
    <property type="match status" value="1"/>
</dbReference>
<dbReference type="EMBL" id="CAACVS010000669">
    <property type="protein sequence ID" value="VEU44824.1"/>
    <property type="molecule type" value="Genomic_DNA"/>
</dbReference>
<dbReference type="PANTHER" id="PTHR46023:SF6">
    <property type="entry name" value="LIPASE CLASS 3 FAMILY PROTEIN"/>
    <property type="match status" value="1"/>
</dbReference>
<sequence length="639" mass="71563">MVAVIILFFGWSEAKAGGKPTAVYEEGTDLRGSSTGGSYNNTKNGENDDNNSAKAKENKANDEERMKKFLEAFVFGQKDTALYEGKNDLPSHHQFLSMLQTSEENNGGDGSSPHDHRTNETNVFVKFWDGLAGALTKEISGADAPFFRNEQNEEDIDEVLAKVLGLAKLLVEEEASVTAVEFSKKMWVALKQVARQLSDTFGEVMNHLDAYFPLAIPYYAMQEDSKKSPMWKRKMHRFYQGVKKPKLIELHDALYLSHLAYVDTRNQFEVGLRAFQNNTWLLLYGNTQSLPDIPANFMVIHKELAPLKQREKKGNKLGRAFHSLAKKSFLKGVFAGSTKLVKQQLTSEVLVTIVVRGTKEVADVLSDGLLEPRSYREGLAHGGMLVSGTNLAAYYLPKLVNLHNTTQRDKVRVVLIGHSLGAGTAAIAAMELKKHDFLEVEAVGFGCPSLLSHDLAVSTKDYITTVINDADIVPRLSGPSMANLMMDLIEYDWTEEILEDIRFSLQRAKEAFPDFRRHLLPDTEKVLQWFREHLRKNVKPKKFYENSTASNSDDGRRRTRLPSVLSPPGRCIHLFRDGYGVTGTFVPCDIFSSVDFSVTAIDDHMIPTGYDRALLAAAQDTDRDYTFRFANDINSIVGV</sequence>
<evidence type="ECO:0000313" key="5">
    <source>
        <dbReference type="Proteomes" id="UP000291116"/>
    </source>
</evidence>